<organism evidence="4 5">
    <name type="scientific">Phascolomyces articulosus</name>
    <dbReference type="NCBI Taxonomy" id="60185"/>
    <lineage>
        <taxon>Eukaryota</taxon>
        <taxon>Fungi</taxon>
        <taxon>Fungi incertae sedis</taxon>
        <taxon>Mucoromycota</taxon>
        <taxon>Mucoromycotina</taxon>
        <taxon>Mucoromycetes</taxon>
        <taxon>Mucorales</taxon>
        <taxon>Lichtheimiaceae</taxon>
        <taxon>Phascolomyces</taxon>
    </lineage>
</organism>
<dbReference type="InterPro" id="IPR036047">
    <property type="entry name" value="F-box-like_dom_sf"/>
</dbReference>
<dbReference type="AlphaFoldDB" id="A0AAD5K231"/>
<comment type="caution">
    <text evidence="4">The sequence shown here is derived from an EMBL/GenBank/DDBJ whole genome shotgun (WGS) entry which is preliminary data.</text>
</comment>
<keyword evidence="2" id="KW-0812">Transmembrane</keyword>
<protein>
    <recommendedName>
        <fullName evidence="3">F-box domain-containing protein</fullName>
    </recommendedName>
</protein>
<feature type="transmembrane region" description="Helical" evidence="2">
    <location>
        <begin position="215"/>
        <end position="234"/>
    </location>
</feature>
<evidence type="ECO:0000256" key="1">
    <source>
        <dbReference type="SAM" id="MobiDB-lite"/>
    </source>
</evidence>
<evidence type="ECO:0000256" key="2">
    <source>
        <dbReference type="SAM" id="Phobius"/>
    </source>
</evidence>
<dbReference type="InterPro" id="IPR001810">
    <property type="entry name" value="F-box_dom"/>
</dbReference>
<dbReference type="Gene3D" id="1.20.1280.50">
    <property type="match status" value="1"/>
</dbReference>
<dbReference type="EMBL" id="JAIXMP010000041">
    <property type="protein sequence ID" value="KAI9247649.1"/>
    <property type="molecule type" value="Genomic_DNA"/>
</dbReference>
<dbReference type="Gene3D" id="1.25.40.10">
    <property type="entry name" value="Tetratricopeptide repeat domain"/>
    <property type="match status" value="1"/>
</dbReference>
<dbReference type="Pfam" id="PF12937">
    <property type="entry name" value="F-box-like"/>
    <property type="match status" value="1"/>
</dbReference>
<accession>A0AAD5K231</accession>
<reference evidence="4" key="1">
    <citation type="journal article" date="2022" name="IScience">
        <title>Evolution of zygomycete secretomes and the origins of terrestrial fungal ecologies.</title>
        <authorList>
            <person name="Chang Y."/>
            <person name="Wang Y."/>
            <person name="Mondo S."/>
            <person name="Ahrendt S."/>
            <person name="Andreopoulos W."/>
            <person name="Barry K."/>
            <person name="Beard J."/>
            <person name="Benny G.L."/>
            <person name="Blankenship S."/>
            <person name="Bonito G."/>
            <person name="Cuomo C."/>
            <person name="Desiro A."/>
            <person name="Gervers K.A."/>
            <person name="Hundley H."/>
            <person name="Kuo A."/>
            <person name="LaButti K."/>
            <person name="Lang B.F."/>
            <person name="Lipzen A."/>
            <person name="O'Donnell K."/>
            <person name="Pangilinan J."/>
            <person name="Reynolds N."/>
            <person name="Sandor L."/>
            <person name="Smith M.E."/>
            <person name="Tsang A."/>
            <person name="Grigoriev I.V."/>
            <person name="Stajich J.E."/>
            <person name="Spatafora J.W."/>
        </authorList>
    </citation>
    <scope>NUCLEOTIDE SEQUENCE</scope>
    <source>
        <strain evidence="4">RSA 2281</strain>
    </source>
</reference>
<evidence type="ECO:0000313" key="5">
    <source>
        <dbReference type="Proteomes" id="UP001209540"/>
    </source>
</evidence>
<evidence type="ECO:0000313" key="4">
    <source>
        <dbReference type="EMBL" id="KAI9247649.1"/>
    </source>
</evidence>
<gene>
    <name evidence="4" type="ORF">BDA99DRAFT_525666</name>
</gene>
<keyword evidence="2" id="KW-0472">Membrane</keyword>
<keyword evidence="2" id="KW-1133">Transmembrane helix</keyword>
<feature type="region of interest" description="Disordered" evidence="1">
    <location>
        <begin position="19"/>
        <end position="43"/>
    </location>
</feature>
<feature type="domain" description="F-box" evidence="3">
    <location>
        <begin position="119"/>
        <end position="160"/>
    </location>
</feature>
<proteinExistence type="predicted"/>
<name>A0AAD5K231_9FUNG</name>
<reference evidence="4" key="2">
    <citation type="submission" date="2023-02" db="EMBL/GenBank/DDBJ databases">
        <authorList>
            <consortium name="DOE Joint Genome Institute"/>
            <person name="Mondo S.J."/>
            <person name="Chang Y."/>
            <person name="Wang Y."/>
            <person name="Ahrendt S."/>
            <person name="Andreopoulos W."/>
            <person name="Barry K."/>
            <person name="Beard J."/>
            <person name="Benny G.L."/>
            <person name="Blankenship S."/>
            <person name="Bonito G."/>
            <person name="Cuomo C."/>
            <person name="Desiro A."/>
            <person name="Gervers K.A."/>
            <person name="Hundley H."/>
            <person name="Kuo A."/>
            <person name="LaButti K."/>
            <person name="Lang B.F."/>
            <person name="Lipzen A."/>
            <person name="O'Donnell K."/>
            <person name="Pangilinan J."/>
            <person name="Reynolds N."/>
            <person name="Sandor L."/>
            <person name="Smith M.W."/>
            <person name="Tsang A."/>
            <person name="Grigoriev I.V."/>
            <person name="Stajich J.E."/>
            <person name="Spatafora J.W."/>
        </authorList>
    </citation>
    <scope>NUCLEOTIDE SEQUENCE</scope>
    <source>
        <strain evidence="4">RSA 2281</strain>
    </source>
</reference>
<keyword evidence="5" id="KW-1185">Reference proteome</keyword>
<dbReference type="InterPro" id="IPR011990">
    <property type="entry name" value="TPR-like_helical_dom_sf"/>
</dbReference>
<sequence length="244" mass="28513">MHTLIQKATDLATLRSVVHRSSLSHRNHNSKSRIHSSTNIQEADDLIRQSPGSAKGYILMGKLYQQQNKWRAASAVYSAGLRLVNQKTNDDYAQLKREKQYVMGIIAKKHNQQSPPLFPYDILNIIFHSLSTSSLLQCATVCESWFYAIVEWPGFWHRLLNNDDSNQYHSSSSELRIIKYQEQDIQSLLTILLHSECHLVKSISEWINSYNNYCFSFSLTLSFLHMIFIIFFCWRIRAFDFYFC</sequence>
<feature type="compositionally biased region" description="Basic residues" evidence="1">
    <location>
        <begin position="22"/>
        <end position="34"/>
    </location>
</feature>
<evidence type="ECO:0000259" key="3">
    <source>
        <dbReference type="Pfam" id="PF12937"/>
    </source>
</evidence>
<dbReference type="SUPFAM" id="SSF81383">
    <property type="entry name" value="F-box domain"/>
    <property type="match status" value="1"/>
</dbReference>
<dbReference type="Proteomes" id="UP001209540">
    <property type="component" value="Unassembled WGS sequence"/>
</dbReference>